<dbReference type="InterPro" id="IPR039360">
    <property type="entry name" value="Ras_GTPase"/>
</dbReference>
<dbReference type="SMART" id="SM00323">
    <property type="entry name" value="RasGAP"/>
    <property type="match status" value="1"/>
</dbReference>
<accession>A0ABR4P0G0</accession>
<dbReference type="Proteomes" id="UP001623330">
    <property type="component" value="Unassembled WGS sequence"/>
</dbReference>
<feature type="domain" description="Ras-GAP" evidence="3">
    <location>
        <begin position="547"/>
        <end position="763"/>
    </location>
</feature>
<dbReference type="PANTHER" id="PTHR10194">
    <property type="entry name" value="RAS GTPASE-ACTIVATING PROTEINS"/>
    <property type="match status" value="1"/>
</dbReference>
<feature type="compositionally biased region" description="Basic and acidic residues" evidence="2">
    <location>
        <begin position="1064"/>
        <end position="1081"/>
    </location>
</feature>
<dbReference type="PROSITE" id="PS50018">
    <property type="entry name" value="RAS_GTPASE_ACTIV_2"/>
    <property type="match status" value="1"/>
</dbReference>
<reference evidence="4 5" key="1">
    <citation type="submission" date="2024-05" db="EMBL/GenBank/DDBJ databases">
        <title>Long read based assembly of the Candida bracarensis genome reveals expanded adhesin content.</title>
        <authorList>
            <person name="Marcet-Houben M."/>
            <person name="Ksiezopolska E."/>
            <person name="Gabaldon T."/>
        </authorList>
    </citation>
    <scope>NUCLEOTIDE SEQUENCE [LARGE SCALE GENOMIC DNA]</scope>
    <source>
        <strain evidence="4 5">CBM6</strain>
    </source>
</reference>
<feature type="compositionally biased region" description="Low complexity" evidence="2">
    <location>
        <begin position="1045"/>
        <end position="1055"/>
    </location>
</feature>
<evidence type="ECO:0000256" key="2">
    <source>
        <dbReference type="SAM" id="MobiDB-lite"/>
    </source>
</evidence>
<dbReference type="CDD" id="cd00030">
    <property type="entry name" value="C2"/>
    <property type="match status" value="1"/>
</dbReference>
<proteinExistence type="predicted"/>
<feature type="region of interest" description="Disordered" evidence="2">
    <location>
        <begin position="1026"/>
        <end position="1082"/>
    </location>
</feature>
<dbReference type="EMBL" id="JBEVYD010000002">
    <property type="protein sequence ID" value="KAL3234859.1"/>
    <property type="molecule type" value="Genomic_DNA"/>
</dbReference>
<dbReference type="InterPro" id="IPR001936">
    <property type="entry name" value="RasGAP_dom"/>
</dbReference>
<dbReference type="Pfam" id="PF00616">
    <property type="entry name" value="RasGAP"/>
    <property type="match status" value="1"/>
</dbReference>
<evidence type="ECO:0000313" key="4">
    <source>
        <dbReference type="EMBL" id="KAL3234859.1"/>
    </source>
</evidence>
<evidence type="ECO:0000259" key="3">
    <source>
        <dbReference type="PROSITE" id="PS50018"/>
    </source>
</evidence>
<dbReference type="SUPFAM" id="SSF48350">
    <property type="entry name" value="GTPase activation domain, GAP"/>
    <property type="match status" value="1"/>
</dbReference>
<evidence type="ECO:0000256" key="1">
    <source>
        <dbReference type="ARBA" id="ARBA00022468"/>
    </source>
</evidence>
<keyword evidence="5" id="KW-1185">Reference proteome</keyword>
<dbReference type="PANTHER" id="PTHR10194:SF60">
    <property type="entry name" value="RAS GTPASE-ACTIVATING PROTEIN RASKOL"/>
    <property type="match status" value="1"/>
</dbReference>
<keyword evidence="1" id="KW-0343">GTPase activation</keyword>
<comment type="caution">
    <text evidence="4">The sequence shown here is derived from an EMBL/GenBank/DDBJ whole genome shotgun (WGS) entry which is preliminary data.</text>
</comment>
<dbReference type="Gene3D" id="1.10.506.10">
    <property type="entry name" value="GTPase Activation - p120gap, domain 1"/>
    <property type="match status" value="1"/>
</dbReference>
<feature type="compositionally biased region" description="Polar residues" evidence="2">
    <location>
        <begin position="1032"/>
        <end position="1044"/>
    </location>
</feature>
<gene>
    <name evidence="4" type="ORF">RNJ44_02647</name>
</gene>
<sequence length="1095" mass="125874">MLPTDQLKKEFTSSKFSRLVRQKKGCFIGKVDWASHVLRDWKSHYLQVTEYGVLTHAIDAPILNSGLMRSGNGLAEPKHPIIKHLHKCRIRLLESDRINASGPTPVPSNLPVIEVVARTPIASKEVKVYLRVTDLAKFQELLVALVWWSTFNIKGISEKICIQTPEYLLDEEEGSELYLSREENLSDDDCFEEGGNINDVSKNLPQNVLNEAFTFNCNVYGPIPFDANVTTLKDISNIDKYLSQSSFIDAGSLLNPDHQWNSSNFSWFKAKCILKKDGMLDITIDGILVYSLDVKSLLSSEVRKINGHIYNDNCLYIGHLAALRSKINYIGDNLLQGAGLDNNHQALLLHSKNRSMIEELYMLLQLFTSTEQLSLTGAARSNTLRLVNNLEVMILEGSLDSTAGLENGTLFVDVVLWDKIFARTPFVPCSKKPFWREVFEFTESIIPDRLQFDLKCNYEYKQEIIGRCVLSREMIHGTMVNKETRVPIFSTKNPEQEVGNLCLKVTSRKNYILPPENFKNVENSLKSINMKYLTDFAYGDSIGTSTEVEKCALTFLNIFQSLRREENWCSTLITKELEDFNRIMANRDPNSSTPTPSINSLFRGNSVLSKTLEIYFLRVGKEYLEKAFGDIIYELLKQESSFELDPARLIAETDKEKEEQLSKNENSLLKWVRVIWNRILETSNDLPQSIKNQLQQIRKGFEIVALEKNQKIVLQCISVFLFLRFFCPLFLNPKLFKFTEGHLSMQQTRNMLLLTKVLHNLSTLNEFGTKEAWLERLNPFIVDLSDEVTDYIDKVTGKKLDFSSKILDLSDDPRTSLARINKNVLPYMKFSIYGIDKYQDETEFIELIITDKLGAQNNIKNERASDFDGLEDWTTMDEEKPFIGELEFEEITEDNLDVFGDDLMKFLREHDSPKIMTITSKLPSLQSKKVTKKDFDIFDNLGTESELLVNKLDRLLNKLSDYEYPSVALTEREKFITNLINNTYYTRDRFIIVNLAQQFNRDGKFMSLFTSSGQTELFEIFTKVTERARPTNEPTQRNQNRNTVYGSKKSSSGYGLNKNMANGKTEKSTNHHRHEKDDKKLAAATRFSRWLKKKI</sequence>
<name>A0ABR4P0G0_9SACH</name>
<dbReference type="SUPFAM" id="SSF49562">
    <property type="entry name" value="C2 domain (Calcium/lipid-binding domain, CaLB)"/>
    <property type="match status" value="1"/>
</dbReference>
<evidence type="ECO:0000313" key="5">
    <source>
        <dbReference type="Proteomes" id="UP001623330"/>
    </source>
</evidence>
<protein>
    <submittedName>
        <fullName evidence="4">Inhibitory regulator protein BUD2/CLA2</fullName>
    </submittedName>
</protein>
<dbReference type="InterPro" id="IPR008936">
    <property type="entry name" value="Rho_GTPase_activation_prot"/>
</dbReference>
<organism evidence="4 5">
    <name type="scientific">Nakaseomyces bracarensis</name>
    <dbReference type="NCBI Taxonomy" id="273131"/>
    <lineage>
        <taxon>Eukaryota</taxon>
        <taxon>Fungi</taxon>
        <taxon>Dikarya</taxon>
        <taxon>Ascomycota</taxon>
        <taxon>Saccharomycotina</taxon>
        <taxon>Saccharomycetes</taxon>
        <taxon>Saccharomycetales</taxon>
        <taxon>Saccharomycetaceae</taxon>
        <taxon>Nakaseomyces</taxon>
    </lineage>
</organism>
<dbReference type="InterPro" id="IPR035892">
    <property type="entry name" value="C2_domain_sf"/>
</dbReference>
<dbReference type="CDD" id="cd05137">
    <property type="entry name" value="RasGAP_CLA2_BUD2"/>
    <property type="match status" value="1"/>
</dbReference>